<dbReference type="FunFam" id="3.30.70.270:FF:000020">
    <property type="entry name" value="Transposon Tf2-6 polyprotein-like Protein"/>
    <property type="match status" value="1"/>
</dbReference>
<dbReference type="CDD" id="cd00303">
    <property type="entry name" value="retropepsin_like"/>
    <property type="match status" value="1"/>
</dbReference>
<dbReference type="SUPFAM" id="SSF56672">
    <property type="entry name" value="DNA/RNA polymerases"/>
    <property type="match status" value="1"/>
</dbReference>
<dbReference type="GO" id="GO:0003677">
    <property type="term" value="F:DNA binding"/>
    <property type="evidence" value="ECO:0007669"/>
    <property type="project" value="UniProtKB-KW"/>
</dbReference>
<keyword evidence="7" id="KW-0238">DNA-binding</keyword>
<dbReference type="InterPro" id="IPR041577">
    <property type="entry name" value="RT_RNaseH_2"/>
</dbReference>
<keyword evidence="9" id="KW-0862">Zinc</keyword>
<dbReference type="CDD" id="cd01647">
    <property type="entry name" value="RT_LTR"/>
    <property type="match status" value="1"/>
</dbReference>
<dbReference type="InterPro" id="IPR001878">
    <property type="entry name" value="Znf_CCHC"/>
</dbReference>
<evidence type="ECO:0000256" key="8">
    <source>
        <dbReference type="ARBA" id="ARBA00023268"/>
    </source>
</evidence>
<dbReference type="GO" id="GO:0008270">
    <property type="term" value="F:zinc ion binding"/>
    <property type="evidence" value="ECO:0007669"/>
    <property type="project" value="UniProtKB-KW"/>
</dbReference>
<dbReference type="Proteomes" id="UP000235145">
    <property type="component" value="Unassembled WGS sequence"/>
</dbReference>
<evidence type="ECO:0000313" key="13">
    <source>
        <dbReference type="EMBL" id="KAJ0189378.1"/>
    </source>
</evidence>
<dbReference type="InterPro" id="IPR050951">
    <property type="entry name" value="Retrovirus_Pol_polyprotein"/>
</dbReference>
<dbReference type="InterPro" id="IPR036875">
    <property type="entry name" value="Znf_CCHC_sf"/>
</dbReference>
<protein>
    <recommendedName>
        <fullName evidence="12">CCHC-type domain-containing protein</fullName>
    </recommendedName>
</protein>
<evidence type="ECO:0000256" key="1">
    <source>
        <dbReference type="ARBA" id="ARBA00022670"/>
    </source>
</evidence>
<dbReference type="GO" id="GO:0016779">
    <property type="term" value="F:nucleotidyltransferase activity"/>
    <property type="evidence" value="ECO:0007669"/>
    <property type="project" value="UniProtKB-KW"/>
</dbReference>
<keyword evidence="14" id="KW-1185">Reference proteome</keyword>
<keyword evidence="3" id="KW-0548">Nucleotidyltransferase</keyword>
<comment type="caution">
    <text evidence="13">The sequence shown here is derived from an EMBL/GenBank/DDBJ whole genome shotgun (WGS) entry which is preliminary data.</text>
</comment>
<dbReference type="SUPFAM" id="SSF50630">
    <property type="entry name" value="Acid proteases"/>
    <property type="match status" value="1"/>
</dbReference>
<proteinExistence type="predicted"/>
<keyword evidence="10" id="KW-0175">Coiled coil</keyword>
<feature type="coiled-coil region" evidence="10">
    <location>
        <begin position="140"/>
        <end position="167"/>
    </location>
</feature>
<dbReference type="GO" id="GO:0004190">
    <property type="term" value="F:aspartic-type endopeptidase activity"/>
    <property type="evidence" value="ECO:0007669"/>
    <property type="project" value="UniProtKB-KW"/>
</dbReference>
<dbReference type="InterPro" id="IPR000477">
    <property type="entry name" value="RT_dom"/>
</dbReference>
<keyword evidence="6" id="KW-0255">Endonuclease</keyword>
<keyword evidence="2" id="KW-0808">Transferase</keyword>
<dbReference type="Pfam" id="PF17919">
    <property type="entry name" value="RT_RNaseH_2"/>
    <property type="match status" value="1"/>
</dbReference>
<evidence type="ECO:0000256" key="10">
    <source>
        <dbReference type="SAM" id="Coils"/>
    </source>
</evidence>
<evidence type="ECO:0000256" key="11">
    <source>
        <dbReference type="SAM" id="MobiDB-lite"/>
    </source>
</evidence>
<keyword evidence="1" id="KW-0645">Protease</keyword>
<keyword evidence="9" id="KW-0863">Zinc-finger</keyword>
<evidence type="ECO:0000256" key="3">
    <source>
        <dbReference type="ARBA" id="ARBA00022695"/>
    </source>
</evidence>
<evidence type="ECO:0000256" key="5">
    <source>
        <dbReference type="ARBA" id="ARBA00022750"/>
    </source>
</evidence>
<evidence type="ECO:0000256" key="4">
    <source>
        <dbReference type="ARBA" id="ARBA00022722"/>
    </source>
</evidence>
<accession>A0A9R1ULZ2</accession>
<dbReference type="InterPro" id="IPR021109">
    <property type="entry name" value="Peptidase_aspartic_dom_sf"/>
</dbReference>
<dbReference type="PANTHER" id="PTHR37984:SF5">
    <property type="entry name" value="PROTEIN NYNRIN-LIKE"/>
    <property type="match status" value="1"/>
</dbReference>
<evidence type="ECO:0000259" key="12">
    <source>
        <dbReference type="PROSITE" id="PS50158"/>
    </source>
</evidence>
<evidence type="ECO:0000256" key="2">
    <source>
        <dbReference type="ARBA" id="ARBA00022679"/>
    </source>
</evidence>
<dbReference type="Pfam" id="PF08284">
    <property type="entry name" value="RVP_2"/>
    <property type="match status" value="1"/>
</dbReference>
<dbReference type="Gene3D" id="3.30.70.270">
    <property type="match status" value="2"/>
</dbReference>
<sequence length="932" mass="105584">MVFLDGRVTRGSCAPRCTGTGVVLALWCFQIKHHVDIGRCIGRIDTVCTDPKRHRKLGSWLTINGWGLKHERRYPGSTVVPVVARTSNAEENVNVGGAGDNRNNRIPGTPPFMFQTPPINRQPRAQLSQSARSTASATIVSNLQEQLQERDRNLEQMRQAMNAVELLPLGGMNDGGDQLFDDVGHSRSVPTHEVIGTIRRRGISFKTFMDFVRLKTTLGEAMYEARKIENDITIQDRTTTRFGEKRKWEGQSGSSKKQNFQKKGKKSTYCKKYQSSHGVPCSSSTMRCKCCGKTGHWFEECKSAEPICYNCRQIGHISTQCPNPRVQIGSGVKKDDAPKVKARAFNMTAAEARQHDEVIFGTFLVNYVPATILFDGGTSRSFVSLPFCVHFDIPRNPLESALEVKVATCQLVTVRDKYDVCVISIGQHTFTLTLIPIGVSSFDVVIGMDWLSANRAHILCAEKLVRIPLSSDNYVIAYGEHHSRSTSFIFVMKAHKCITKGCPVFLAHVDSTSRKLSLSEVDVVRDYIDVFPDEFPGLPPPRQIYFHIDLIPSVAPIAKAPYQLAPSEMKEMMSQLQELLDKGELNKITVKNKYPLPRIDDHFDQLQGACYFSNIYLRSGYRQVWVRGQDVPKTTFRTRCGHYEFLVMPFGLMNAPTVLDTLRKEKLYTKFSKCEFWLREVQFLGHLVGKDEMKVDPTKIEAVKKWSNPKTPTEIWSFLSLAGYYRRFIKNFSWIAAPLTKLTRKSKLFVQTDKQEQAFQILKRHLCEAPVLSLPEGNEDFVVYSDASYSGLGYVLMQRGKVIDYASRQLKSAEIRASHIEGLKEDNVKEEAPCPCRRLLGKVSESSVVARRNVAPTINNDDFNNNGDDGGDMYSSNEEINNENYDSDDDVVHTYFDLDRYWGTDLWEPVRAMWKGKEEIHQLIGPPKLRIR</sequence>
<keyword evidence="5" id="KW-0064">Aspartyl protease</keyword>
<keyword evidence="6" id="KW-0378">Hydrolase</keyword>
<dbReference type="GO" id="GO:0006508">
    <property type="term" value="P:proteolysis"/>
    <property type="evidence" value="ECO:0007669"/>
    <property type="project" value="UniProtKB-KW"/>
</dbReference>
<dbReference type="GO" id="GO:0004519">
    <property type="term" value="F:endonuclease activity"/>
    <property type="evidence" value="ECO:0007669"/>
    <property type="project" value="UniProtKB-KW"/>
</dbReference>
<dbReference type="Gene3D" id="2.40.70.10">
    <property type="entry name" value="Acid Proteases"/>
    <property type="match status" value="1"/>
</dbReference>
<dbReference type="SUPFAM" id="SSF57756">
    <property type="entry name" value="Retrovirus zinc finger-like domains"/>
    <property type="match status" value="1"/>
</dbReference>
<dbReference type="SMART" id="SM00343">
    <property type="entry name" value="ZnF_C2HC"/>
    <property type="match status" value="2"/>
</dbReference>
<keyword evidence="4" id="KW-0540">Nuclease</keyword>
<evidence type="ECO:0000256" key="7">
    <source>
        <dbReference type="ARBA" id="ARBA00023125"/>
    </source>
</evidence>
<evidence type="ECO:0000313" key="14">
    <source>
        <dbReference type="Proteomes" id="UP000235145"/>
    </source>
</evidence>
<evidence type="ECO:0000256" key="9">
    <source>
        <dbReference type="PROSITE-ProRule" id="PRU00047"/>
    </source>
</evidence>
<dbReference type="InterPro" id="IPR043128">
    <property type="entry name" value="Rev_trsase/Diguanyl_cyclase"/>
</dbReference>
<feature type="compositionally biased region" description="Low complexity" evidence="11">
    <location>
        <begin position="859"/>
        <end position="884"/>
    </location>
</feature>
<feature type="region of interest" description="Disordered" evidence="11">
    <location>
        <begin position="859"/>
        <end position="886"/>
    </location>
</feature>
<name>A0A9R1ULZ2_LACSA</name>
<reference evidence="13 14" key="1">
    <citation type="journal article" date="2017" name="Nat. Commun.">
        <title>Genome assembly with in vitro proximity ligation data and whole-genome triplication in lettuce.</title>
        <authorList>
            <person name="Reyes-Chin-Wo S."/>
            <person name="Wang Z."/>
            <person name="Yang X."/>
            <person name="Kozik A."/>
            <person name="Arikit S."/>
            <person name="Song C."/>
            <person name="Xia L."/>
            <person name="Froenicke L."/>
            <person name="Lavelle D.O."/>
            <person name="Truco M.J."/>
            <person name="Xia R."/>
            <person name="Zhu S."/>
            <person name="Xu C."/>
            <person name="Xu H."/>
            <person name="Xu X."/>
            <person name="Cox K."/>
            <person name="Korf I."/>
            <person name="Meyers B.C."/>
            <person name="Michelmore R.W."/>
        </authorList>
    </citation>
    <scope>NUCLEOTIDE SEQUENCE [LARGE SCALE GENOMIC DNA]</scope>
    <source>
        <strain evidence="14">cv. Salinas</strain>
        <tissue evidence="13">Seedlings</tissue>
    </source>
</reference>
<dbReference type="PROSITE" id="PS50158">
    <property type="entry name" value="ZF_CCHC"/>
    <property type="match status" value="1"/>
</dbReference>
<dbReference type="Pfam" id="PF00098">
    <property type="entry name" value="zf-CCHC"/>
    <property type="match status" value="1"/>
</dbReference>
<feature type="domain" description="CCHC-type" evidence="12">
    <location>
        <begin position="308"/>
        <end position="323"/>
    </location>
</feature>
<dbReference type="PANTHER" id="PTHR37984">
    <property type="entry name" value="PROTEIN CBG26694"/>
    <property type="match status" value="1"/>
</dbReference>
<evidence type="ECO:0000256" key="6">
    <source>
        <dbReference type="ARBA" id="ARBA00022759"/>
    </source>
</evidence>
<dbReference type="Gene3D" id="4.10.60.10">
    <property type="entry name" value="Zinc finger, CCHC-type"/>
    <property type="match status" value="1"/>
</dbReference>
<dbReference type="EMBL" id="NBSK02000008">
    <property type="protein sequence ID" value="KAJ0189378.1"/>
    <property type="molecule type" value="Genomic_DNA"/>
</dbReference>
<dbReference type="AlphaFoldDB" id="A0A9R1ULZ2"/>
<organism evidence="13 14">
    <name type="scientific">Lactuca sativa</name>
    <name type="common">Garden lettuce</name>
    <dbReference type="NCBI Taxonomy" id="4236"/>
    <lineage>
        <taxon>Eukaryota</taxon>
        <taxon>Viridiplantae</taxon>
        <taxon>Streptophyta</taxon>
        <taxon>Embryophyta</taxon>
        <taxon>Tracheophyta</taxon>
        <taxon>Spermatophyta</taxon>
        <taxon>Magnoliopsida</taxon>
        <taxon>eudicotyledons</taxon>
        <taxon>Gunneridae</taxon>
        <taxon>Pentapetalae</taxon>
        <taxon>asterids</taxon>
        <taxon>campanulids</taxon>
        <taxon>Asterales</taxon>
        <taxon>Asteraceae</taxon>
        <taxon>Cichorioideae</taxon>
        <taxon>Cichorieae</taxon>
        <taxon>Lactucinae</taxon>
        <taxon>Lactuca</taxon>
    </lineage>
</organism>
<dbReference type="Pfam" id="PF00078">
    <property type="entry name" value="RVT_1"/>
    <property type="match status" value="1"/>
</dbReference>
<dbReference type="InterPro" id="IPR043502">
    <property type="entry name" value="DNA/RNA_pol_sf"/>
</dbReference>
<keyword evidence="9" id="KW-0479">Metal-binding</keyword>
<dbReference type="Gene3D" id="3.10.10.10">
    <property type="entry name" value="HIV Type 1 Reverse Transcriptase, subunit A, domain 1"/>
    <property type="match status" value="1"/>
</dbReference>
<gene>
    <name evidence="13" type="ORF">LSAT_V11C800433310</name>
</gene>
<keyword evidence="8" id="KW-0511">Multifunctional enzyme</keyword>